<evidence type="ECO:0000313" key="2">
    <source>
        <dbReference type="Proteomes" id="UP000326678"/>
    </source>
</evidence>
<reference evidence="1 2" key="1">
    <citation type="submission" date="2019-10" db="EMBL/GenBank/DDBJ databases">
        <title>Genomic and transcriptomic insights into the perfect genentic adaptation of a filamentous nitrogen-fixing cyanobacterium to rice fields.</title>
        <authorList>
            <person name="Chen Z."/>
        </authorList>
    </citation>
    <scope>NUCLEOTIDE SEQUENCE [LARGE SCALE GENOMIC DNA]</scope>
    <source>
        <strain evidence="1">CCNUC1</strain>
    </source>
</reference>
<gene>
    <name evidence="1" type="ORF">GXM_06210</name>
</gene>
<dbReference type="KEGG" id="nsh:GXM_06210"/>
<accession>A0A5P8W942</accession>
<dbReference type="AlphaFoldDB" id="A0A5P8W942"/>
<dbReference type="Proteomes" id="UP000326678">
    <property type="component" value="Chromosome Gxm1"/>
</dbReference>
<dbReference type="EMBL" id="CP045226">
    <property type="protein sequence ID" value="QFS48716.1"/>
    <property type="molecule type" value="Genomic_DNA"/>
</dbReference>
<evidence type="ECO:0000313" key="1">
    <source>
        <dbReference type="EMBL" id="QFS48716.1"/>
    </source>
</evidence>
<name>A0A5P8W942_9NOSO</name>
<sequence length="43" mass="4792">MFSASLWLVDLSNLFFGSPLYGNTVQLSPKTLVKTRNFASLQV</sequence>
<keyword evidence="2" id="KW-1185">Reference proteome</keyword>
<protein>
    <submittedName>
        <fullName evidence="1">Uncharacterized protein</fullName>
    </submittedName>
</protein>
<proteinExistence type="predicted"/>
<organism evidence="1 2">
    <name type="scientific">Nostoc sphaeroides CCNUC1</name>
    <dbReference type="NCBI Taxonomy" id="2653204"/>
    <lineage>
        <taxon>Bacteria</taxon>
        <taxon>Bacillati</taxon>
        <taxon>Cyanobacteriota</taxon>
        <taxon>Cyanophyceae</taxon>
        <taxon>Nostocales</taxon>
        <taxon>Nostocaceae</taxon>
        <taxon>Nostoc</taxon>
    </lineage>
</organism>